<proteinExistence type="predicted"/>
<evidence type="ECO:0000313" key="1">
    <source>
        <dbReference type="EMBL" id="CAK8985502.1"/>
    </source>
</evidence>
<dbReference type="EMBL" id="CAXAMN010000002">
    <property type="protein sequence ID" value="CAK8985502.1"/>
    <property type="molecule type" value="Genomic_DNA"/>
</dbReference>
<reference evidence="1 2" key="1">
    <citation type="submission" date="2024-02" db="EMBL/GenBank/DDBJ databases">
        <authorList>
            <person name="Chen Y."/>
            <person name="Shah S."/>
            <person name="Dougan E. K."/>
            <person name="Thang M."/>
            <person name="Chan C."/>
        </authorList>
    </citation>
    <scope>NUCLEOTIDE SEQUENCE [LARGE SCALE GENOMIC DNA]</scope>
</reference>
<sequence length="100" mass="11136">MSHDTWHSGKKRSAKCLSPLPSSYQSVRILRTLRDFHNSHTRTDSCLQGATDSCQYGTTGMPITSKPGFKEECTEHPTPIRSWAAEGGFSRTCQFGRSDV</sequence>
<accession>A0ABP0H6B2</accession>
<protein>
    <submittedName>
        <fullName evidence="1">Uncharacterized protein</fullName>
    </submittedName>
</protein>
<name>A0ABP0H6B2_9DINO</name>
<organism evidence="1 2">
    <name type="scientific">Durusdinium trenchii</name>
    <dbReference type="NCBI Taxonomy" id="1381693"/>
    <lineage>
        <taxon>Eukaryota</taxon>
        <taxon>Sar</taxon>
        <taxon>Alveolata</taxon>
        <taxon>Dinophyceae</taxon>
        <taxon>Suessiales</taxon>
        <taxon>Symbiodiniaceae</taxon>
        <taxon>Durusdinium</taxon>
    </lineage>
</organism>
<dbReference type="Proteomes" id="UP001642484">
    <property type="component" value="Unassembled WGS sequence"/>
</dbReference>
<gene>
    <name evidence="1" type="ORF">CCMP2556_LOCUS148</name>
</gene>
<comment type="caution">
    <text evidence="1">The sequence shown here is derived from an EMBL/GenBank/DDBJ whole genome shotgun (WGS) entry which is preliminary data.</text>
</comment>
<evidence type="ECO:0000313" key="2">
    <source>
        <dbReference type="Proteomes" id="UP001642484"/>
    </source>
</evidence>
<keyword evidence="2" id="KW-1185">Reference proteome</keyword>